<evidence type="ECO:0000259" key="4">
    <source>
        <dbReference type="PROSITE" id="PS51192"/>
    </source>
</evidence>
<feature type="region of interest" description="Disordered" evidence="3">
    <location>
        <begin position="1"/>
        <end position="24"/>
    </location>
</feature>
<dbReference type="InterPro" id="IPR027417">
    <property type="entry name" value="P-loop_NTPase"/>
</dbReference>
<name>A0ABQ8Y1Q3_9EUKA</name>
<evidence type="ECO:0000313" key="6">
    <source>
        <dbReference type="EMBL" id="KAJ6238781.1"/>
    </source>
</evidence>
<evidence type="ECO:0000259" key="5">
    <source>
        <dbReference type="PROSITE" id="PS51194"/>
    </source>
</evidence>
<gene>
    <name evidence="6" type="ORF">M0813_26008</name>
</gene>
<organism evidence="6 7">
    <name type="scientific">Anaeramoeba flamelloides</name>
    <dbReference type="NCBI Taxonomy" id="1746091"/>
    <lineage>
        <taxon>Eukaryota</taxon>
        <taxon>Metamonada</taxon>
        <taxon>Anaeramoebidae</taxon>
        <taxon>Anaeramoeba</taxon>
    </lineage>
</organism>
<protein>
    <submittedName>
        <fullName evidence="6">Atp-dependent RNA helicase dhx33</fullName>
    </submittedName>
</protein>
<accession>A0ABQ8Y1Q3</accession>
<dbReference type="PANTHER" id="PTHR18934">
    <property type="entry name" value="ATP-DEPENDENT RNA HELICASE"/>
    <property type="match status" value="1"/>
</dbReference>
<dbReference type="CDD" id="cd17917">
    <property type="entry name" value="DEXHc_RHA-like"/>
    <property type="match status" value="1"/>
</dbReference>
<dbReference type="GO" id="GO:0004386">
    <property type="term" value="F:helicase activity"/>
    <property type="evidence" value="ECO:0007669"/>
    <property type="project" value="UniProtKB-KW"/>
</dbReference>
<evidence type="ECO:0000256" key="1">
    <source>
        <dbReference type="ARBA" id="ARBA00022741"/>
    </source>
</evidence>
<dbReference type="InterPro" id="IPR011709">
    <property type="entry name" value="DEAD-box_helicase_OB_fold"/>
</dbReference>
<sequence>MFWKPGTNKPPPPSFSDRGLTSEPQYFVHNPRNKLSYDEQRSELPISRHRRQFLYLLDKSDVVLVQGSTGSGKTTQLPQYIYESGYTLMNSGNENNNNKSNNNKQRCIGCTQPRRVSTVTIANRVANEMGEEVGKTVGYSIRFEHVYSRETRIKYLTDGMLLREMLSDPLLSSYCVLIIDEAHERTIATDLLIALLRKILLKRRGDLKVVVSSATLEVNKFFNYFTGDFKTATISVEGRAFPVDIHYIKQPLSNYLNGCVSTCLNIHSNEANKGDILAFLTGQEEIEQAVSDFNSKIQQLKPRKDGYSARAIPLFASMPIEKQKSVFNKLYIGDISKNYYQQQQQQQQQQQRRVRCRKIIFSTNVAESSITIPGIVYVVDCGFVKIRQYNPKTSVDSLVIIPISKHSAKQRSGRAGRVCNGKCYRLYPRESYKKFENSSTPEIIRNKFENAMLYLKALGLKKIYNLKWLSSPPSDLVVDSLSLLYSLNALNDQAQLTDTYGKPMSELPIEPRLAKMLLYSGKLGCSNEILTIAAMLSVREVWNSPIQTIYKKTNKNKFAVIEGDHISLLNVYKEFIAHKKNKNWCDKHYLNYKALMRAIQIREQLIKYLKKFKIEIISVLRTMKTMQFNDRNQFGIVEQNDEKDNFVLDTIRKCIVAGYFSNAAKLHTNGTYRSLKGDTILYIHPNSVLFHERLPEYIIFHEIVFTTRPFIKELLAIQPEWLYEIAPHYYEFQNRAFSNKTMKIRRKN</sequence>
<dbReference type="InterPro" id="IPR014001">
    <property type="entry name" value="Helicase_ATP-bd"/>
</dbReference>
<feature type="domain" description="Helicase C-terminal" evidence="5">
    <location>
        <begin position="247"/>
        <end position="459"/>
    </location>
</feature>
<dbReference type="InterPro" id="IPR007502">
    <property type="entry name" value="Helicase-assoc_dom"/>
</dbReference>
<comment type="caution">
    <text evidence="6">The sequence shown here is derived from an EMBL/GenBank/DDBJ whole genome shotgun (WGS) entry which is preliminary data.</text>
</comment>
<dbReference type="PANTHER" id="PTHR18934:SF136">
    <property type="entry name" value="ATP-DEPENDENT RNA HELICASE DHX35-RELATED"/>
    <property type="match status" value="1"/>
</dbReference>
<keyword evidence="1" id="KW-0547">Nucleotide-binding</keyword>
<reference evidence="6" key="1">
    <citation type="submission" date="2022-08" db="EMBL/GenBank/DDBJ databases">
        <title>Novel sulfate-reducing endosymbionts in the free-living metamonad Anaeramoeba.</title>
        <authorList>
            <person name="Jerlstrom-Hultqvist J."/>
            <person name="Cepicka I."/>
            <person name="Gallot-Lavallee L."/>
            <person name="Salas-Leiva D."/>
            <person name="Curtis B.A."/>
            <person name="Zahonova K."/>
            <person name="Pipaliya S."/>
            <person name="Dacks J."/>
            <person name="Roger A.J."/>
        </authorList>
    </citation>
    <scope>NUCLEOTIDE SEQUENCE</scope>
    <source>
        <strain evidence="6">Schooner1</strain>
    </source>
</reference>
<dbReference type="EMBL" id="JAOAOG010000232">
    <property type="protein sequence ID" value="KAJ6238781.1"/>
    <property type="molecule type" value="Genomic_DNA"/>
</dbReference>
<keyword evidence="6" id="KW-0378">Hydrolase</keyword>
<keyword evidence="2" id="KW-0067">ATP-binding</keyword>
<dbReference type="Pfam" id="PF00270">
    <property type="entry name" value="DEAD"/>
    <property type="match status" value="1"/>
</dbReference>
<evidence type="ECO:0000256" key="3">
    <source>
        <dbReference type="SAM" id="MobiDB-lite"/>
    </source>
</evidence>
<dbReference type="SUPFAM" id="SSF52540">
    <property type="entry name" value="P-loop containing nucleoside triphosphate hydrolases"/>
    <property type="match status" value="1"/>
</dbReference>
<dbReference type="Gene3D" id="1.20.120.1080">
    <property type="match status" value="1"/>
</dbReference>
<dbReference type="SMART" id="SM00847">
    <property type="entry name" value="HA2"/>
    <property type="match status" value="1"/>
</dbReference>
<evidence type="ECO:0000256" key="2">
    <source>
        <dbReference type="ARBA" id="ARBA00022840"/>
    </source>
</evidence>
<dbReference type="PROSITE" id="PS51192">
    <property type="entry name" value="HELICASE_ATP_BIND_1"/>
    <property type="match status" value="1"/>
</dbReference>
<dbReference type="InterPro" id="IPR001650">
    <property type="entry name" value="Helicase_C-like"/>
</dbReference>
<keyword evidence="7" id="KW-1185">Reference proteome</keyword>
<dbReference type="Pfam" id="PF07717">
    <property type="entry name" value="OB_NTP_bind"/>
    <property type="match status" value="1"/>
</dbReference>
<dbReference type="Pfam" id="PF00271">
    <property type="entry name" value="Helicase_C"/>
    <property type="match status" value="1"/>
</dbReference>
<dbReference type="Gene3D" id="3.40.50.300">
    <property type="entry name" value="P-loop containing nucleotide triphosphate hydrolases"/>
    <property type="match status" value="2"/>
</dbReference>
<proteinExistence type="predicted"/>
<keyword evidence="6" id="KW-0347">Helicase</keyword>
<evidence type="ECO:0000313" key="7">
    <source>
        <dbReference type="Proteomes" id="UP001150062"/>
    </source>
</evidence>
<dbReference type="Pfam" id="PF21010">
    <property type="entry name" value="HA2_C"/>
    <property type="match status" value="1"/>
</dbReference>
<dbReference type="SMART" id="SM00487">
    <property type="entry name" value="DEXDc"/>
    <property type="match status" value="1"/>
</dbReference>
<dbReference type="InterPro" id="IPR011545">
    <property type="entry name" value="DEAD/DEAH_box_helicase_dom"/>
</dbReference>
<dbReference type="SMART" id="SM00490">
    <property type="entry name" value="HELICc"/>
    <property type="match status" value="1"/>
</dbReference>
<dbReference type="PROSITE" id="PS51194">
    <property type="entry name" value="HELICASE_CTER"/>
    <property type="match status" value="1"/>
</dbReference>
<feature type="domain" description="Helicase ATP-binding" evidence="4">
    <location>
        <begin position="54"/>
        <end position="234"/>
    </location>
</feature>
<dbReference type="Proteomes" id="UP001150062">
    <property type="component" value="Unassembled WGS sequence"/>
</dbReference>
<dbReference type="CDD" id="cd18791">
    <property type="entry name" value="SF2_C_RHA"/>
    <property type="match status" value="1"/>
</dbReference>